<dbReference type="Proteomes" id="UP000235786">
    <property type="component" value="Unassembled WGS sequence"/>
</dbReference>
<protein>
    <submittedName>
        <fullName evidence="2">HET-domain-containing protein</fullName>
    </submittedName>
</protein>
<dbReference type="STRING" id="1149755.A0A2J6R036"/>
<name>A0A2J6R036_HYAVF</name>
<accession>A0A2J6R036</accession>
<dbReference type="Pfam" id="PF06985">
    <property type="entry name" value="HET"/>
    <property type="match status" value="1"/>
</dbReference>
<keyword evidence="3" id="KW-1185">Reference proteome</keyword>
<reference evidence="2 3" key="1">
    <citation type="submission" date="2016-04" db="EMBL/GenBank/DDBJ databases">
        <title>A degradative enzymes factory behind the ericoid mycorrhizal symbiosis.</title>
        <authorList>
            <consortium name="DOE Joint Genome Institute"/>
            <person name="Martino E."/>
            <person name="Morin E."/>
            <person name="Grelet G."/>
            <person name="Kuo A."/>
            <person name="Kohler A."/>
            <person name="Daghino S."/>
            <person name="Barry K."/>
            <person name="Choi C."/>
            <person name="Cichocki N."/>
            <person name="Clum A."/>
            <person name="Copeland A."/>
            <person name="Hainaut M."/>
            <person name="Haridas S."/>
            <person name="Labutti K."/>
            <person name="Lindquist E."/>
            <person name="Lipzen A."/>
            <person name="Khouja H.-R."/>
            <person name="Murat C."/>
            <person name="Ohm R."/>
            <person name="Olson A."/>
            <person name="Spatafora J."/>
            <person name="Veneault-Fourrey C."/>
            <person name="Henrissat B."/>
            <person name="Grigoriev I."/>
            <person name="Martin F."/>
            <person name="Perotto S."/>
        </authorList>
    </citation>
    <scope>NUCLEOTIDE SEQUENCE [LARGE SCALE GENOMIC DNA]</scope>
    <source>
        <strain evidence="2 3">F</strain>
    </source>
</reference>
<dbReference type="PANTHER" id="PTHR10622:SF10">
    <property type="entry name" value="HET DOMAIN-CONTAINING PROTEIN"/>
    <property type="match status" value="1"/>
</dbReference>
<evidence type="ECO:0000259" key="1">
    <source>
        <dbReference type="Pfam" id="PF06985"/>
    </source>
</evidence>
<dbReference type="AlphaFoldDB" id="A0A2J6R036"/>
<sequence length="216" mass="24613">PAFAILSHTWGDQECSLQNIDDPEGKSRTGYMKINNCCEQALKDGLEWAWIDTCCIDKTSSAELSEAINSMFRFYRNAAICYAYLSDVTDLSELEKSRWFTRGWTLQELVAPKEVLFYSSTWTLLGSKLEISDRVSKITNIDTQVLATGAFHHINIAGRMSWAAGRQTTRVEDLAYCLMGIFDINMPLLYGEGEKSFIRLQEEIFRVSEDPSLFAW</sequence>
<dbReference type="OrthoDB" id="674604at2759"/>
<dbReference type="PANTHER" id="PTHR10622">
    <property type="entry name" value="HET DOMAIN-CONTAINING PROTEIN"/>
    <property type="match status" value="1"/>
</dbReference>
<organism evidence="2 3">
    <name type="scientific">Hyaloscypha variabilis (strain UAMH 11265 / GT02V1 / F)</name>
    <name type="common">Meliniomyces variabilis</name>
    <dbReference type="NCBI Taxonomy" id="1149755"/>
    <lineage>
        <taxon>Eukaryota</taxon>
        <taxon>Fungi</taxon>
        <taxon>Dikarya</taxon>
        <taxon>Ascomycota</taxon>
        <taxon>Pezizomycotina</taxon>
        <taxon>Leotiomycetes</taxon>
        <taxon>Helotiales</taxon>
        <taxon>Hyaloscyphaceae</taxon>
        <taxon>Hyaloscypha</taxon>
        <taxon>Hyaloscypha variabilis</taxon>
    </lineage>
</organism>
<dbReference type="InterPro" id="IPR010730">
    <property type="entry name" value="HET"/>
</dbReference>
<proteinExistence type="predicted"/>
<gene>
    <name evidence="2" type="ORF">L207DRAFT_409832</name>
</gene>
<evidence type="ECO:0000313" key="2">
    <source>
        <dbReference type="EMBL" id="PMD31841.1"/>
    </source>
</evidence>
<feature type="domain" description="Heterokaryon incompatibility" evidence="1">
    <location>
        <begin position="3"/>
        <end position="89"/>
    </location>
</feature>
<feature type="non-terminal residue" evidence="2">
    <location>
        <position position="216"/>
    </location>
</feature>
<feature type="non-terminal residue" evidence="2">
    <location>
        <position position="1"/>
    </location>
</feature>
<dbReference type="EMBL" id="KZ613961">
    <property type="protein sequence ID" value="PMD31841.1"/>
    <property type="molecule type" value="Genomic_DNA"/>
</dbReference>
<evidence type="ECO:0000313" key="3">
    <source>
        <dbReference type="Proteomes" id="UP000235786"/>
    </source>
</evidence>